<keyword evidence="3" id="KW-1185">Reference proteome</keyword>
<organism evidence="2 3">
    <name type="scientific">Methanobacterium bryantii</name>
    <dbReference type="NCBI Taxonomy" id="2161"/>
    <lineage>
        <taxon>Archaea</taxon>
        <taxon>Methanobacteriati</taxon>
        <taxon>Methanobacteriota</taxon>
        <taxon>Methanomada group</taxon>
        <taxon>Methanobacteria</taxon>
        <taxon>Methanobacteriales</taxon>
        <taxon>Methanobacteriaceae</taxon>
        <taxon>Methanobacterium</taxon>
    </lineage>
</organism>
<dbReference type="Gene3D" id="3.10.20.300">
    <property type="entry name" value="mk0293 like domain"/>
    <property type="match status" value="1"/>
</dbReference>
<reference evidence="2 3" key="1">
    <citation type="journal article" date="2017" name="BMC Genomics">
        <title>Genomic analysis of methanogenic archaea reveals a shift towards energy conservation.</title>
        <authorList>
            <person name="Gilmore S.P."/>
            <person name="Henske J.K."/>
            <person name="Sexton J.A."/>
            <person name="Solomon K.V."/>
            <person name="Seppala S."/>
            <person name="Yoo J.I."/>
            <person name="Huyett L.M."/>
            <person name="Pressman A."/>
            <person name="Cogan J.Z."/>
            <person name="Kivenson V."/>
            <person name="Peng X."/>
            <person name="Tan Y."/>
            <person name="Valentine D.L."/>
            <person name="O'Malley M.A."/>
        </authorList>
    </citation>
    <scope>NUCLEOTIDE SEQUENCE [LARGE SCALE GENOMIC DNA]</scope>
    <source>
        <strain evidence="2 3">M.o.H.</strain>
    </source>
</reference>
<dbReference type="OrthoDB" id="132449at2157"/>
<evidence type="ECO:0000313" key="3">
    <source>
        <dbReference type="Proteomes" id="UP000217784"/>
    </source>
</evidence>
<evidence type="ECO:0000313" key="2">
    <source>
        <dbReference type="EMBL" id="PAV02914.1"/>
    </source>
</evidence>
<dbReference type="Proteomes" id="UP000217784">
    <property type="component" value="Unassembled WGS sequence"/>
</dbReference>
<gene>
    <name evidence="2" type="ORF">ASJ80_03660</name>
</gene>
<proteinExistence type="predicted"/>
<dbReference type="PANTHER" id="PTHR36566">
    <property type="entry name" value="NICKEL INSERTION PROTEIN-RELATED"/>
    <property type="match status" value="1"/>
</dbReference>
<dbReference type="EMBL" id="LMVM01000041">
    <property type="protein sequence ID" value="PAV02914.1"/>
    <property type="molecule type" value="Genomic_DNA"/>
</dbReference>
<dbReference type="AlphaFoldDB" id="A0A2A2H0Q6"/>
<sequence length="168" mass="19044">MLLMTTIDDLPVESLPYIIERTLDEGANNIHVLNAITKKGRMEYMVLVDVDKNRLDDICSLLALEFGTLGIKTFEYNHLKFPFEIETKIVTVTAENIALESNIRVKYLKKDGNEITSLKAEYEDIKALVLELNSHGIKIPFSKLKTIIEAKAYENVLKDGKITISVDK</sequence>
<protein>
    <submittedName>
        <fullName evidence="2">Uncharacterized protein</fullName>
    </submittedName>
</protein>
<accession>A0A2A2H0Q6</accession>
<dbReference type="Gene3D" id="3.30.70.1380">
    <property type="entry name" value="Transcriptional regulatory protein pf0864 domain like"/>
    <property type="match status" value="1"/>
</dbReference>
<dbReference type="RefSeq" id="WP_069583226.1">
    <property type="nucleotide sequence ID" value="NZ_LMVM01000041.1"/>
</dbReference>
<dbReference type="Pfam" id="PF01969">
    <property type="entry name" value="Ni_insertion"/>
    <property type="match status" value="1"/>
</dbReference>
<keyword evidence="1" id="KW-0533">Nickel</keyword>
<name>A0A2A2H0Q6_METBR</name>
<comment type="caution">
    <text evidence="2">The sequence shown here is derived from an EMBL/GenBank/DDBJ whole genome shotgun (WGS) entry which is preliminary data.</text>
</comment>
<dbReference type="PANTHER" id="PTHR36566:SF1">
    <property type="entry name" value="PYRIDINIUM-3,5-BISTHIOCARBOXYLIC ACID MONONUCLEOTIDE NICKEL INSERTION PROTEIN"/>
    <property type="match status" value="1"/>
</dbReference>
<evidence type="ECO:0000256" key="1">
    <source>
        <dbReference type="ARBA" id="ARBA00022596"/>
    </source>
</evidence>
<dbReference type="InterPro" id="IPR002822">
    <property type="entry name" value="Ni_insertion"/>
</dbReference>